<sequence>MHADSICCFTDCCHNSLCVAGRLSHPALLCHAPHGRQPPGGALVQTSTPPTPFLLYKDGRIEPSSQDNKYQGRVFLVGLGSGVGAEGATCPSV</sequence>
<dbReference type="EMBL" id="JAINUG010000355">
    <property type="protein sequence ID" value="KAJ8377414.1"/>
    <property type="molecule type" value="Genomic_DNA"/>
</dbReference>
<comment type="caution">
    <text evidence="1">The sequence shown here is derived from an EMBL/GenBank/DDBJ whole genome shotgun (WGS) entry which is preliminary data.</text>
</comment>
<gene>
    <name evidence="1" type="ORF">AAFF_G00260740</name>
</gene>
<dbReference type="Proteomes" id="UP001221898">
    <property type="component" value="Unassembled WGS sequence"/>
</dbReference>
<reference evidence="1" key="1">
    <citation type="journal article" date="2023" name="Science">
        <title>Genome structures resolve the early diversification of teleost fishes.</title>
        <authorList>
            <person name="Parey E."/>
            <person name="Louis A."/>
            <person name="Montfort J."/>
            <person name="Bouchez O."/>
            <person name="Roques C."/>
            <person name="Iampietro C."/>
            <person name="Lluch J."/>
            <person name="Castinel A."/>
            <person name="Donnadieu C."/>
            <person name="Desvignes T."/>
            <person name="Floi Bucao C."/>
            <person name="Jouanno E."/>
            <person name="Wen M."/>
            <person name="Mejri S."/>
            <person name="Dirks R."/>
            <person name="Jansen H."/>
            <person name="Henkel C."/>
            <person name="Chen W.J."/>
            <person name="Zahm M."/>
            <person name="Cabau C."/>
            <person name="Klopp C."/>
            <person name="Thompson A.W."/>
            <person name="Robinson-Rechavi M."/>
            <person name="Braasch I."/>
            <person name="Lecointre G."/>
            <person name="Bobe J."/>
            <person name="Postlethwait J.H."/>
            <person name="Berthelot C."/>
            <person name="Roest Crollius H."/>
            <person name="Guiguen Y."/>
        </authorList>
    </citation>
    <scope>NUCLEOTIDE SEQUENCE</scope>
    <source>
        <strain evidence="1">NC1722</strain>
    </source>
</reference>
<evidence type="ECO:0000313" key="2">
    <source>
        <dbReference type="Proteomes" id="UP001221898"/>
    </source>
</evidence>
<protein>
    <submittedName>
        <fullName evidence="1">Uncharacterized protein</fullName>
    </submittedName>
</protein>
<accession>A0AAD7REN2</accession>
<name>A0AAD7REN2_9TELE</name>
<keyword evidence="2" id="KW-1185">Reference proteome</keyword>
<proteinExistence type="predicted"/>
<evidence type="ECO:0000313" key="1">
    <source>
        <dbReference type="EMBL" id="KAJ8377414.1"/>
    </source>
</evidence>
<dbReference type="AlphaFoldDB" id="A0AAD7REN2"/>
<organism evidence="1 2">
    <name type="scientific">Aldrovandia affinis</name>
    <dbReference type="NCBI Taxonomy" id="143900"/>
    <lineage>
        <taxon>Eukaryota</taxon>
        <taxon>Metazoa</taxon>
        <taxon>Chordata</taxon>
        <taxon>Craniata</taxon>
        <taxon>Vertebrata</taxon>
        <taxon>Euteleostomi</taxon>
        <taxon>Actinopterygii</taxon>
        <taxon>Neopterygii</taxon>
        <taxon>Teleostei</taxon>
        <taxon>Notacanthiformes</taxon>
        <taxon>Halosauridae</taxon>
        <taxon>Aldrovandia</taxon>
    </lineage>
</organism>